<comment type="caution">
    <text evidence="1">The sequence shown here is derived from an EMBL/GenBank/DDBJ whole genome shotgun (WGS) entry which is preliminary data.</text>
</comment>
<dbReference type="AlphaFoldDB" id="A0A8H7UUG5"/>
<name>A0A8H7UUG5_9FUNG</name>
<accession>A0A8H7UUG5</accession>
<protein>
    <submittedName>
        <fullName evidence="1">Uncharacterized protein</fullName>
    </submittedName>
</protein>
<organism evidence="1 2">
    <name type="scientific">Mucor saturninus</name>
    <dbReference type="NCBI Taxonomy" id="64648"/>
    <lineage>
        <taxon>Eukaryota</taxon>
        <taxon>Fungi</taxon>
        <taxon>Fungi incertae sedis</taxon>
        <taxon>Mucoromycota</taxon>
        <taxon>Mucoromycotina</taxon>
        <taxon>Mucoromycetes</taxon>
        <taxon>Mucorales</taxon>
        <taxon>Mucorineae</taxon>
        <taxon>Mucoraceae</taxon>
        <taxon>Mucor</taxon>
    </lineage>
</organism>
<sequence>MSLSPDDDRLLLTKPRSSNNENELEAAIKDSTSDLPLGKSLYLLVHVHGHVFDKAMTTIRQATPAELTVHSIESPTVRAILSIENYLTSGKDTSQSFKHVYDSLKEKFIKRSKNNAANEQAMRIIGYLVLYSKHQEAGQQYICNELSSSDKRCQLAAVILIQFLLSHYMSSENSHNDLASLFIPLLVDISEKYGDTTTLLACSSCDLALQLSRYVALHLNSVAEPTSKIIEIQETSNDTISIHQIQKAWEHADTMLYRLEKWIKSTGKLETASFKELHSFLRYANENIKHKDKQAEIITAWDLISTWLTPKMIVSEKPLTVKKQKSVLSFESAQTMPLLSSIKILILVILQRDRLVELYGPDRSSIVFTTEEEETKYLIQKEYKTMLQSYPLGNIGNHFIVQLVTQLPFLCTTDDIQSTDLIQQILNNVEYKKETEAWLIPLLMKQPESSICNLLWNILEQNDKSTSSFELLKSIISQGSPDIIDLVENNLLSVIKNSDKACELLIQCMDYLHLPSLIQKLMPRIVTEDQREKMVYIALISKALLHPSWNNNSILFHIDLVREFQLLKHFTKPNKPDFLDLTPHNITTRKHNLVESDIIYSDEEIKKMSTYLIAPIQLWSTKVDENLLKSALIQLVRKSYGLPGDHVCIDAWRNLSHAFSNNHDLIWGVMQECIAIMQSHTISHTLADDIMKVTPMLILQTIPEQSFDMVSLPKSYVNLLSKKFEMLAIDLQTIKVSSNNSNTGISIQLMDELLIRCFHEDWKPLAQFATTLISKIFCN</sequence>
<proteinExistence type="predicted"/>
<keyword evidence="2" id="KW-1185">Reference proteome</keyword>
<dbReference type="Proteomes" id="UP000603453">
    <property type="component" value="Unassembled WGS sequence"/>
</dbReference>
<gene>
    <name evidence="1" type="ORF">INT47_008149</name>
</gene>
<evidence type="ECO:0000313" key="2">
    <source>
        <dbReference type="Proteomes" id="UP000603453"/>
    </source>
</evidence>
<dbReference type="EMBL" id="JAEPRD010000154">
    <property type="protein sequence ID" value="KAG2196055.1"/>
    <property type="molecule type" value="Genomic_DNA"/>
</dbReference>
<reference evidence="1" key="1">
    <citation type="submission" date="2020-12" db="EMBL/GenBank/DDBJ databases">
        <title>Metabolic potential, ecology and presence of endohyphal bacteria is reflected in genomic diversity of Mucoromycotina.</title>
        <authorList>
            <person name="Muszewska A."/>
            <person name="Okrasinska A."/>
            <person name="Steczkiewicz K."/>
            <person name="Drgas O."/>
            <person name="Orlowska M."/>
            <person name="Perlinska-Lenart U."/>
            <person name="Aleksandrzak-Piekarczyk T."/>
            <person name="Szatraj K."/>
            <person name="Zielenkiewicz U."/>
            <person name="Pilsyk S."/>
            <person name="Malc E."/>
            <person name="Mieczkowski P."/>
            <person name="Kruszewska J.S."/>
            <person name="Biernat P."/>
            <person name="Pawlowska J."/>
        </authorList>
    </citation>
    <scope>NUCLEOTIDE SEQUENCE</scope>
    <source>
        <strain evidence="1">WA0000017839</strain>
    </source>
</reference>
<dbReference type="OrthoDB" id="79603at2759"/>
<evidence type="ECO:0000313" key="1">
    <source>
        <dbReference type="EMBL" id="KAG2196055.1"/>
    </source>
</evidence>